<dbReference type="InterPro" id="IPR052564">
    <property type="entry name" value="N-acetyltrans/Recomb-assoc"/>
</dbReference>
<dbReference type="PANTHER" id="PTHR43451:SF1">
    <property type="entry name" value="ACETYLTRANSFERASE"/>
    <property type="match status" value="1"/>
</dbReference>
<evidence type="ECO:0000259" key="1">
    <source>
        <dbReference type="PROSITE" id="PS51186"/>
    </source>
</evidence>
<dbReference type="PROSITE" id="PS51186">
    <property type="entry name" value="GNAT"/>
    <property type="match status" value="1"/>
</dbReference>
<dbReference type="Proteomes" id="UP001501153">
    <property type="component" value="Unassembled WGS sequence"/>
</dbReference>
<organism evidence="2 3">
    <name type="scientific">Hymenobacter saemangeumensis</name>
    <dbReference type="NCBI Taxonomy" id="1084522"/>
    <lineage>
        <taxon>Bacteria</taxon>
        <taxon>Pseudomonadati</taxon>
        <taxon>Bacteroidota</taxon>
        <taxon>Cytophagia</taxon>
        <taxon>Cytophagales</taxon>
        <taxon>Hymenobacteraceae</taxon>
        <taxon>Hymenobacter</taxon>
    </lineage>
</organism>
<dbReference type="CDD" id="cd04301">
    <property type="entry name" value="NAT_SF"/>
    <property type="match status" value="1"/>
</dbReference>
<comment type="caution">
    <text evidence="2">The sequence shown here is derived from an EMBL/GenBank/DDBJ whole genome shotgun (WGS) entry which is preliminary data.</text>
</comment>
<feature type="domain" description="N-acetyltransferase" evidence="1">
    <location>
        <begin position="2"/>
        <end position="155"/>
    </location>
</feature>
<dbReference type="InterPro" id="IPR000182">
    <property type="entry name" value="GNAT_dom"/>
</dbReference>
<name>A0ABP8IPX6_9BACT</name>
<sequence>MRTIRPGRLSDLAELQQLFVDTISSVCRPDYTAKQLEVWTSGVNNEQRWRDILLNQFVLVALQDTEIVGFATLDAGHYIDLLYVHKDYQRQGIAQELYTEIEKEARQQQQVELTADVSITARVFFESVGFSVINEQVVMRQGVELINFRMRKFLHSR</sequence>
<evidence type="ECO:0000313" key="3">
    <source>
        <dbReference type="Proteomes" id="UP001501153"/>
    </source>
</evidence>
<dbReference type="Gene3D" id="3.40.630.30">
    <property type="match status" value="1"/>
</dbReference>
<dbReference type="SUPFAM" id="SSF55729">
    <property type="entry name" value="Acyl-CoA N-acyltransferases (Nat)"/>
    <property type="match status" value="1"/>
</dbReference>
<protein>
    <recommendedName>
        <fullName evidence="1">N-acetyltransferase domain-containing protein</fullName>
    </recommendedName>
</protein>
<reference evidence="3" key="1">
    <citation type="journal article" date="2019" name="Int. J. Syst. Evol. Microbiol.">
        <title>The Global Catalogue of Microorganisms (GCM) 10K type strain sequencing project: providing services to taxonomists for standard genome sequencing and annotation.</title>
        <authorList>
            <consortium name="The Broad Institute Genomics Platform"/>
            <consortium name="The Broad Institute Genome Sequencing Center for Infectious Disease"/>
            <person name="Wu L."/>
            <person name="Ma J."/>
        </authorList>
    </citation>
    <scope>NUCLEOTIDE SEQUENCE [LARGE SCALE GENOMIC DNA]</scope>
    <source>
        <strain evidence="3">JCM 17923</strain>
    </source>
</reference>
<dbReference type="Pfam" id="PF13673">
    <property type="entry name" value="Acetyltransf_10"/>
    <property type="match status" value="1"/>
</dbReference>
<dbReference type="InterPro" id="IPR016181">
    <property type="entry name" value="Acyl_CoA_acyltransferase"/>
</dbReference>
<evidence type="ECO:0000313" key="2">
    <source>
        <dbReference type="EMBL" id="GAA4365652.1"/>
    </source>
</evidence>
<accession>A0ABP8IPX6</accession>
<proteinExistence type="predicted"/>
<gene>
    <name evidence="2" type="ORF">GCM10023185_36130</name>
</gene>
<keyword evidence="3" id="KW-1185">Reference proteome</keyword>
<dbReference type="EMBL" id="BAABGZ010000074">
    <property type="protein sequence ID" value="GAA4365652.1"/>
    <property type="molecule type" value="Genomic_DNA"/>
</dbReference>
<dbReference type="PANTHER" id="PTHR43451">
    <property type="entry name" value="ACETYLTRANSFERASE (GNAT) FAMILY PROTEIN"/>
    <property type="match status" value="1"/>
</dbReference>